<accession>A0AAU7E1R4</accession>
<organism evidence="1">
    <name type="scientific">Hipposideros bat herpesvirus</name>
    <dbReference type="NCBI Taxonomy" id="3141919"/>
    <lineage>
        <taxon>Viruses</taxon>
        <taxon>Duplodnaviria</taxon>
        <taxon>Heunggongvirae</taxon>
        <taxon>Peploviricota</taxon>
        <taxon>Herviviricetes</taxon>
        <taxon>Herpesvirales</taxon>
    </lineage>
</organism>
<reference evidence="1" key="2">
    <citation type="submission" date="2024-02" db="EMBL/GenBank/DDBJ databases">
        <authorList>
            <person name="Hu B."/>
        </authorList>
    </citation>
    <scope>NUCLEOTIDE SEQUENCE</scope>
    <source>
        <strain evidence="1">2A/Kenya/BAT627/2015</strain>
    </source>
</reference>
<proteinExistence type="predicted"/>
<sequence>MSCSQRRKYQQRVAARGDYKRPLDADATEELIDIWMKWDSGRLKGIDVKNVIKDFTKDRTRDRIGLGWPTDHALVVGTPRNLNVDDYRDVLQGFPFIDKYDWCCFLGLLCTNLREERPQQDSWLLVCQTKEVYVYDRCTRRMHFVCIGIAEFLRGGMRELESFHHTEYVCRFLEEMWYGHVFDDVHVDSVSVGADIRAFNAFVERNNGLSYHTDSGVYFRMGTVTYHNLERIVPHFVLKRLRSEKYTVIGMCPEFGRIILMKEDCSVFALMSDGYVFKLADSFIAFLRMRLSALKYGKPRSILPAWEEGYETIGSQVSFGCRGNYSLPGDVELLKYWRWRSSGGLRGWPMADDV</sequence>
<protein>
    <submittedName>
        <fullName evidence="1">GP28.1 protein</fullName>
    </submittedName>
</protein>
<evidence type="ECO:0000313" key="1">
    <source>
        <dbReference type="EMBL" id="XBH23729.1"/>
    </source>
</evidence>
<name>A0AAU7E1R4_9VIRU</name>
<dbReference type="EMBL" id="PP711849">
    <property type="protein sequence ID" value="XBH23729.1"/>
    <property type="molecule type" value="Genomic_DNA"/>
</dbReference>
<reference evidence="1" key="1">
    <citation type="journal article" date="2024" name="Microbiome">
        <title>Substantial viral diversity in bats and rodents from East Africa: insights into evolution, recombination, and cocirculation.</title>
        <authorList>
            <person name="Wang D."/>
            <person name="Yang X."/>
            <person name="Ren Z."/>
            <person name="Hu B."/>
            <person name="Zhao H."/>
            <person name="Yang K."/>
            <person name="Shi P."/>
            <person name="Zhang Z."/>
            <person name="Feng Q."/>
            <person name="Nawenja C.V."/>
            <person name="Obanda V."/>
            <person name="Robert K."/>
            <person name="Nalikka B."/>
            <person name="Waruhiu C.N."/>
            <person name="Ochola G.O."/>
            <person name="Onyuok S.O."/>
            <person name="Ochieng H."/>
            <person name="Li B."/>
            <person name="Zhu Y."/>
            <person name="Si H."/>
            <person name="Yin J."/>
            <person name="Kristiansen K."/>
            <person name="Jin X."/>
            <person name="Xu X."/>
            <person name="Xiao M."/>
            <person name="Agwanda B."/>
            <person name="Ommeh S."/>
            <person name="Li J."/>
            <person name="Shi Z.L."/>
        </authorList>
    </citation>
    <scope>NUCLEOTIDE SEQUENCE</scope>
    <source>
        <strain evidence="1">2A/Kenya/BAT627/2015</strain>
    </source>
</reference>